<keyword evidence="4 13" id="KW-0812">Transmembrane</keyword>
<keyword evidence="18" id="KW-1185">Reference proteome</keyword>
<dbReference type="RefSeq" id="WP_072790983.1">
    <property type="nucleotide sequence ID" value="NZ_FRCX01000026.1"/>
</dbReference>
<dbReference type="PROSITE" id="PS50893">
    <property type="entry name" value="ABC_TRANSPORTER_2"/>
    <property type="match status" value="1"/>
</dbReference>
<dbReference type="Gene3D" id="1.20.1560.10">
    <property type="entry name" value="ABC transporter type 1, transmembrane domain"/>
    <property type="match status" value="1"/>
</dbReference>
<dbReference type="InterPro" id="IPR011527">
    <property type="entry name" value="ABC1_TM_dom"/>
</dbReference>
<evidence type="ECO:0000256" key="7">
    <source>
        <dbReference type="ARBA" id="ARBA00022840"/>
    </source>
</evidence>
<proteinExistence type="inferred from homology"/>
<feature type="transmembrane region" description="Helical" evidence="13">
    <location>
        <begin position="303"/>
        <end position="323"/>
    </location>
</feature>
<evidence type="ECO:0000256" key="8">
    <source>
        <dbReference type="ARBA" id="ARBA00022989"/>
    </source>
</evidence>
<dbReference type="GO" id="GO:0008234">
    <property type="term" value="F:cysteine-type peptidase activity"/>
    <property type="evidence" value="ECO:0007669"/>
    <property type="project" value="InterPro"/>
</dbReference>
<accession>A0A1M7RES6</accession>
<dbReference type="GO" id="GO:0006508">
    <property type="term" value="P:proteolysis"/>
    <property type="evidence" value="ECO:0007669"/>
    <property type="project" value="InterPro"/>
</dbReference>
<evidence type="ECO:0000259" key="14">
    <source>
        <dbReference type="PROSITE" id="PS50893"/>
    </source>
</evidence>
<evidence type="ECO:0000313" key="17">
    <source>
        <dbReference type="EMBL" id="SHN44785.1"/>
    </source>
</evidence>
<name>A0A1M7RES6_9BURK</name>
<comment type="function">
    <text evidence="10">Involved in the export of calmodulin-sensitive adenylate cyclase-hemolysin (cyclolysin).</text>
</comment>
<dbReference type="InterPro" id="IPR005074">
    <property type="entry name" value="Peptidase_C39"/>
</dbReference>
<dbReference type="InterPro" id="IPR003593">
    <property type="entry name" value="AAA+_ATPase"/>
</dbReference>
<dbReference type="FunFam" id="3.40.50.300:FF:000299">
    <property type="entry name" value="ABC transporter ATP-binding protein/permease"/>
    <property type="match status" value="1"/>
</dbReference>
<dbReference type="Proteomes" id="UP000184339">
    <property type="component" value="Unassembled WGS sequence"/>
</dbReference>
<dbReference type="InterPro" id="IPR027417">
    <property type="entry name" value="P-loop_NTPase"/>
</dbReference>
<keyword evidence="3" id="KW-1003">Cell membrane</keyword>
<dbReference type="CDD" id="cd18567">
    <property type="entry name" value="ABC_6TM_CvaB_RaxB_like"/>
    <property type="match status" value="1"/>
</dbReference>
<sequence length="714" mass="78889">MFFLQNLRFGIRRKLPVILQTEASECALACLGMVAGFHGHYIDLIELRKTHSISLKGVALGDLIRIAQKLDLASRPVKADMDTLRHLRLPCVLHWDFSHFVVLKEVGKRHLVIHDPAAGVSRVPMEEAARHFTGVALELWPMSSFRKREAAPPIGVRQLMGQVTGLRRSLAQIVALAIALELFAIVSPLLLQWVIDEVVVSADRELLITLGIGFALLLVLQQMIVAVRGWAVVYASSVLNVQWRTNLFSHLVSLPVQYFEKRQLGDVISRFGATDRIHQVLTHSFLEAIVDGLMSLITLGMMFMYSSLLGSIAVLTTFMYAMVRWVWYGPLQRANEDQIVRSAKQDSHLLETVRGVKTIKLFGRQDERRVAWTNLFINKTNAEISIQRLEISYRLLNGLMAGFENILIICLGAKLVLDGHFTVGALIAFNAYKNQFDSRVTSLIDKVFEARMLGLQTARLADIVCEDAEPGEGTIDVPDEGGDATICIRQLSFRYAPHEPSVLENIDLTIGAGESVAITGPSGCGKSTLINLLLGILPPSAGQIFVGGYDTRGQHVKAMRSIVGTVLQDDVLFAGTIEDNICFFDSSPDPAWIRKCAEMAAIHDEIIAMPMGYASLVGDMGTILSGGQKQRILLARAFYKRPRILLLDEATSHLDASSEAKVNESISALNITRVFVAHRMETIATAKRVITIANARIVSDTRILPLDGRGLRSI</sequence>
<evidence type="ECO:0000256" key="12">
    <source>
        <dbReference type="ARBA" id="ARBA00072252"/>
    </source>
</evidence>
<feature type="domain" description="ABC transporter" evidence="14">
    <location>
        <begin position="488"/>
        <end position="714"/>
    </location>
</feature>
<evidence type="ECO:0000256" key="4">
    <source>
        <dbReference type="ARBA" id="ARBA00022692"/>
    </source>
</evidence>
<dbReference type="GO" id="GO:0005524">
    <property type="term" value="F:ATP binding"/>
    <property type="evidence" value="ECO:0007669"/>
    <property type="project" value="UniProtKB-KW"/>
</dbReference>
<evidence type="ECO:0000256" key="13">
    <source>
        <dbReference type="SAM" id="Phobius"/>
    </source>
</evidence>
<dbReference type="PANTHER" id="PTHR24221">
    <property type="entry name" value="ATP-BINDING CASSETTE SUB-FAMILY B"/>
    <property type="match status" value="1"/>
</dbReference>
<dbReference type="Gene3D" id="3.90.70.10">
    <property type="entry name" value="Cysteine proteinases"/>
    <property type="match status" value="1"/>
</dbReference>
<dbReference type="GO" id="GO:0005886">
    <property type="term" value="C:plasma membrane"/>
    <property type="evidence" value="ECO:0007669"/>
    <property type="project" value="UniProtKB-SubCell"/>
</dbReference>
<evidence type="ECO:0000256" key="1">
    <source>
        <dbReference type="ARBA" id="ARBA00004651"/>
    </source>
</evidence>
<reference evidence="18" key="1">
    <citation type="submission" date="2016-11" db="EMBL/GenBank/DDBJ databases">
        <authorList>
            <person name="Varghese N."/>
            <person name="Submissions S."/>
        </authorList>
    </citation>
    <scope>NUCLEOTIDE SEQUENCE [LARGE SCALE GENOMIC DNA]</scope>
    <source>
        <strain evidence="18">Sac-22</strain>
    </source>
</reference>
<keyword evidence="5" id="KW-0354">Hemolysis</keyword>
<dbReference type="SUPFAM" id="SSF90123">
    <property type="entry name" value="ABC transporter transmembrane region"/>
    <property type="match status" value="1"/>
</dbReference>
<feature type="transmembrane region" description="Helical" evidence="13">
    <location>
        <begin position="170"/>
        <end position="195"/>
    </location>
</feature>
<keyword evidence="8 13" id="KW-1133">Transmembrane helix</keyword>
<gene>
    <name evidence="17" type="ORF">SAMN05192549_12618</name>
</gene>
<evidence type="ECO:0000256" key="2">
    <source>
        <dbReference type="ARBA" id="ARBA00022448"/>
    </source>
</evidence>
<keyword evidence="9 13" id="KW-0472">Membrane</keyword>
<dbReference type="InterPro" id="IPR033838">
    <property type="entry name" value="CvaB_peptidase"/>
</dbReference>
<feature type="domain" description="ABC transmembrane type-1" evidence="15">
    <location>
        <begin position="173"/>
        <end position="436"/>
    </location>
</feature>
<dbReference type="Gene3D" id="3.40.50.300">
    <property type="entry name" value="P-loop containing nucleotide triphosphate hydrolases"/>
    <property type="match status" value="1"/>
</dbReference>
<feature type="transmembrane region" description="Helical" evidence="13">
    <location>
        <begin position="207"/>
        <end position="227"/>
    </location>
</feature>
<dbReference type="SMART" id="SM00382">
    <property type="entry name" value="AAA"/>
    <property type="match status" value="1"/>
</dbReference>
<feature type="domain" description="Peptidase C39" evidence="16">
    <location>
        <begin position="20"/>
        <end position="139"/>
    </location>
</feature>
<evidence type="ECO:0000256" key="9">
    <source>
        <dbReference type="ARBA" id="ARBA00023136"/>
    </source>
</evidence>
<evidence type="ECO:0000256" key="11">
    <source>
        <dbReference type="ARBA" id="ARBA00061173"/>
    </source>
</evidence>
<dbReference type="EMBL" id="FRCX01000026">
    <property type="protein sequence ID" value="SHN44785.1"/>
    <property type="molecule type" value="Genomic_DNA"/>
</dbReference>
<evidence type="ECO:0000313" key="18">
    <source>
        <dbReference type="Proteomes" id="UP000184339"/>
    </source>
</evidence>
<evidence type="ECO:0000256" key="3">
    <source>
        <dbReference type="ARBA" id="ARBA00022475"/>
    </source>
</evidence>
<dbReference type="Pfam" id="PF00664">
    <property type="entry name" value="ABC_membrane"/>
    <property type="match status" value="1"/>
</dbReference>
<dbReference type="CDD" id="cd02419">
    <property type="entry name" value="Peptidase_C39C"/>
    <property type="match status" value="1"/>
</dbReference>
<dbReference type="GO" id="GO:0031640">
    <property type="term" value="P:killing of cells of another organism"/>
    <property type="evidence" value="ECO:0007669"/>
    <property type="project" value="UniProtKB-KW"/>
</dbReference>
<dbReference type="Pfam" id="PF00005">
    <property type="entry name" value="ABC_tran"/>
    <property type="match status" value="1"/>
</dbReference>
<dbReference type="AlphaFoldDB" id="A0A1M7RES6"/>
<dbReference type="InterPro" id="IPR003439">
    <property type="entry name" value="ABC_transporter-like_ATP-bd"/>
</dbReference>
<evidence type="ECO:0000259" key="15">
    <source>
        <dbReference type="PROSITE" id="PS50929"/>
    </source>
</evidence>
<keyword evidence="6" id="KW-0547">Nucleotide-binding</keyword>
<dbReference type="PROSITE" id="PS50929">
    <property type="entry name" value="ABC_TM1F"/>
    <property type="match status" value="1"/>
</dbReference>
<evidence type="ECO:0000259" key="16">
    <source>
        <dbReference type="PROSITE" id="PS50990"/>
    </source>
</evidence>
<dbReference type="PANTHER" id="PTHR24221:SF606">
    <property type="entry name" value="COLICIN V SECRETION-PROCESSING ATP-BINDING PROTEIN"/>
    <property type="match status" value="1"/>
</dbReference>
<organism evidence="17 18">
    <name type="scientific">Duganella sacchari</name>
    <dbReference type="NCBI Taxonomy" id="551987"/>
    <lineage>
        <taxon>Bacteria</taxon>
        <taxon>Pseudomonadati</taxon>
        <taxon>Pseudomonadota</taxon>
        <taxon>Betaproteobacteria</taxon>
        <taxon>Burkholderiales</taxon>
        <taxon>Oxalobacteraceae</taxon>
        <taxon>Telluria group</taxon>
        <taxon>Duganella</taxon>
    </lineage>
</organism>
<feature type="transmembrane region" description="Helical" evidence="13">
    <location>
        <begin position="406"/>
        <end position="429"/>
    </location>
</feature>
<comment type="similarity">
    <text evidence="11">Belongs to the ABC transporter superfamily. Cyclolysin exporter (TC 3.A.1.109.2) family.</text>
</comment>
<dbReference type="OrthoDB" id="8554730at2"/>
<dbReference type="GO" id="GO:0016887">
    <property type="term" value="F:ATP hydrolysis activity"/>
    <property type="evidence" value="ECO:0007669"/>
    <property type="project" value="InterPro"/>
</dbReference>
<keyword evidence="7" id="KW-0067">ATP-binding</keyword>
<dbReference type="InterPro" id="IPR039421">
    <property type="entry name" value="Type_1_exporter"/>
</dbReference>
<dbReference type="PROSITE" id="PS50990">
    <property type="entry name" value="PEPTIDASE_C39"/>
    <property type="match status" value="1"/>
</dbReference>
<dbReference type="STRING" id="551987.SAMN05192549_12618"/>
<evidence type="ECO:0000256" key="10">
    <source>
        <dbReference type="ARBA" id="ARBA00055355"/>
    </source>
</evidence>
<dbReference type="InterPro" id="IPR036640">
    <property type="entry name" value="ABC1_TM_sf"/>
</dbReference>
<keyword evidence="2" id="KW-0813">Transport</keyword>
<dbReference type="InterPro" id="IPR017871">
    <property type="entry name" value="ABC_transporter-like_CS"/>
</dbReference>
<keyword evidence="5" id="KW-0204">Cytolysis</keyword>
<comment type="subcellular location">
    <subcellularLocation>
        <location evidence="1">Cell membrane</location>
        <topology evidence="1">Multi-pass membrane protein</topology>
    </subcellularLocation>
</comment>
<protein>
    <recommendedName>
        <fullName evidence="12">Cyclolysin secretion/processing ATP-binding protein CyaB</fullName>
    </recommendedName>
</protein>
<dbReference type="GO" id="GO:0140359">
    <property type="term" value="F:ABC-type transporter activity"/>
    <property type="evidence" value="ECO:0007669"/>
    <property type="project" value="InterPro"/>
</dbReference>
<evidence type="ECO:0000256" key="6">
    <source>
        <dbReference type="ARBA" id="ARBA00022741"/>
    </source>
</evidence>
<dbReference type="SUPFAM" id="SSF52540">
    <property type="entry name" value="P-loop containing nucleoside triphosphate hydrolases"/>
    <property type="match status" value="1"/>
</dbReference>
<evidence type="ECO:0000256" key="5">
    <source>
        <dbReference type="ARBA" id="ARBA00022735"/>
    </source>
</evidence>
<dbReference type="Pfam" id="PF03412">
    <property type="entry name" value="Peptidase_C39"/>
    <property type="match status" value="1"/>
</dbReference>
<dbReference type="GO" id="GO:0034040">
    <property type="term" value="F:ATPase-coupled lipid transmembrane transporter activity"/>
    <property type="evidence" value="ECO:0007669"/>
    <property type="project" value="TreeGrafter"/>
</dbReference>
<dbReference type="PROSITE" id="PS00211">
    <property type="entry name" value="ABC_TRANSPORTER_1"/>
    <property type="match status" value="1"/>
</dbReference>